<evidence type="ECO:0000256" key="5">
    <source>
        <dbReference type="ARBA" id="ARBA00024993"/>
    </source>
</evidence>
<dbReference type="PANTHER" id="PTHR11002:SF42">
    <property type="entry name" value="CARBONIC ANHYDRASE 1"/>
    <property type="match status" value="1"/>
</dbReference>
<dbReference type="Pfam" id="PF00484">
    <property type="entry name" value="Pro_CA"/>
    <property type="match status" value="1"/>
</dbReference>
<feature type="binding site" evidence="7">
    <location>
        <position position="101"/>
    </location>
    <ligand>
        <name>Zn(2+)</name>
        <dbReference type="ChEBI" id="CHEBI:29105"/>
    </ligand>
</feature>
<evidence type="ECO:0000256" key="4">
    <source>
        <dbReference type="ARBA" id="ARBA00023239"/>
    </source>
</evidence>
<name>D6ZA72_SEGRD</name>
<comment type="cofactor">
    <cofactor evidence="7">
        <name>Zn(2+)</name>
        <dbReference type="ChEBI" id="CHEBI:29105"/>
    </cofactor>
    <text evidence="7">Binds 1 zinc ion per subunit.</text>
</comment>
<evidence type="ECO:0000256" key="8">
    <source>
        <dbReference type="RuleBase" id="RU003956"/>
    </source>
</evidence>
<dbReference type="EMBL" id="CP001958">
    <property type="protein sequence ID" value="ADG96614.1"/>
    <property type="molecule type" value="Genomic_DNA"/>
</dbReference>
<evidence type="ECO:0000256" key="1">
    <source>
        <dbReference type="ARBA" id="ARBA00006217"/>
    </source>
</evidence>
<feature type="binding site" evidence="7">
    <location>
        <position position="98"/>
    </location>
    <ligand>
        <name>Zn(2+)</name>
        <dbReference type="ChEBI" id="CHEBI:29105"/>
    </ligand>
</feature>
<evidence type="ECO:0000256" key="6">
    <source>
        <dbReference type="ARBA" id="ARBA00048348"/>
    </source>
</evidence>
<dbReference type="AlphaFoldDB" id="D6ZA72"/>
<reference evidence="9 10" key="1">
    <citation type="journal article" date="2010" name="Stand. Genomic Sci.">
        <title>Complete genome sequence of Segniliparus rotundus type strain (CDC 1076).</title>
        <authorList>
            <person name="Sikorski J."/>
            <person name="Lapidus A."/>
            <person name="Copeland A."/>
            <person name="Misra M."/>
            <person name="Glavina Del Rio T."/>
            <person name="Nolan M."/>
            <person name="Lucas S."/>
            <person name="Chen F."/>
            <person name="Tice H."/>
            <person name="Cheng J.F."/>
            <person name="Jando M."/>
            <person name="Schneider S."/>
            <person name="Bruce D."/>
            <person name="Goodwin L."/>
            <person name="Pitluck S."/>
            <person name="Liolios K."/>
            <person name="Mikhailova N."/>
            <person name="Pati A."/>
            <person name="Ivanova N."/>
            <person name="Mavromatis K."/>
            <person name="Chen A."/>
            <person name="Palaniappan K."/>
            <person name="Chertkov O."/>
            <person name="Land M."/>
            <person name="Hauser L."/>
            <person name="Chang Y.J."/>
            <person name="Jeffries C.D."/>
            <person name="Brettin T."/>
            <person name="Detter J.C."/>
            <person name="Han C."/>
            <person name="Rohde M."/>
            <person name="Goker M."/>
            <person name="Bristow J."/>
            <person name="Eisen J.A."/>
            <person name="Markowitz V."/>
            <person name="Hugenholtz P."/>
            <person name="Kyrpides N.C."/>
            <person name="Klenk H.P."/>
        </authorList>
    </citation>
    <scope>NUCLEOTIDE SEQUENCE [LARGE SCALE GENOMIC DNA]</scope>
    <source>
        <strain evidence="10">ATCC BAA-972 / CDC 1076 / CIP 108378 / DSM 44985 / JCM 13578</strain>
    </source>
</reference>
<dbReference type="PANTHER" id="PTHR11002">
    <property type="entry name" value="CARBONIC ANHYDRASE"/>
    <property type="match status" value="1"/>
</dbReference>
<sequence>MREIIEGFLTFQQEIYPKRLELFKKLAAAQSPKALFISCSDSRVVLELLTQQEPGDLFVIRNAGNIVPPYGPEPGGVTATVEYAVAVLQVTDIVVMGHSNCGAMKAIAAGQPLDSLPAVSHWLRYSDAAKAVNQAREYGSDDEKLTALVHDNVVAQISNLKTHPTVALALAEQPLSIGQLETVVGLDSPDGELPVPLRYPVAEVLKGWFAPVSSDAGAPDSVVFVDSSARPKLLAHLAAGGRLVGFGLDLDGGRAAAAQGRRGRSRAVRPGGGFGLMLAPPK</sequence>
<dbReference type="PROSITE" id="PS00705">
    <property type="entry name" value="PROK_CO2_ANHYDRASE_2"/>
    <property type="match status" value="1"/>
</dbReference>
<comment type="similarity">
    <text evidence="1 8">Belongs to the beta-class carbonic anhydrase family.</text>
</comment>
<organism evidence="9 10">
    <name type="scientific">Segniliparus rotundus (strain ATCC BAA-972 / CDC 1076 / CIP 108378 / DSM 44985 / JCM 13578)</name>
    <dbReference type="NCBI Taxonomy" id="640132"/>
    <lineage>
        <taxon>Bacteria</taxon>
        <taxon>Bacillati</taxon>
        <taxon>Actinomycetota</taxon>
        <taxon>Actinomycetes</taxon>
        <taxon>Mycobacteriales</taxon>
        <taxon>Segniliparaceae</taxon>
        <taxon>Segniliparus</taxon>
    </lineage>
</organism>
<keyword evidence="3 7" id="KW-0862">Zinc</keyword>
<evidence type="ECO:0000256" key="3">
    <source>
        <dbReference type="ARBA" id="ARBA00022833"/>
    </source>
</evidence>
<evidence type="ECO:0000313" key="9">
    <source>
        <dbReference type="EMBL" id="ADG96614.1"/>
    </source>
</evidence>
<comment type="catalytic activity">
    <reaction evidence="6 8">
        <text>hydrogencarbonate + H(+) = CO2 + H2O</text>
        <dbReference type="Rhea" id="RHEA:10748"/>
        <dbReference type="ChEBI" id="CHEBI:15377"/>
        <dbReference type="ChEBI" id="CHEBI:15378"/>
        <dbReference type="ChEBI" id="CHEBI:16526"/>
        <dbReference type="ChEBI" id="CHEBI:17544"/>
        <dbReference type="EC" id="4.2.1.1"/>
    </reaction>
</comment>
<dbReference type="eggNOG" id="COG0288">
    <property type="taxonomic scope" value="Bacteria"/>
</dbReference>
<dbReference type="STRING" id="640132.Srot_0124"/>
<proteinExistence type="inferred from homology"/>
<gene>
    <name evidence="9" type="ordered locus">Srot_0124</name>
</gene>
<protein>
    <recommendedName>
        <fullName evidence="2 8">Carbonic anhydrase</fullName>
        <ecNumber evidence="2 8">4.2.1.1</ecNumber>
    </recommendedName>
    <alternativeName>
        <fullName evidence="8">Carbonate dehydratase</fullName>
    </alternativeName>
</protein>
<comment type="function">
    <text evidence="8">Reversible hydration of carbon dioxide.</text>
</comment>
<evidence type="ECO:0000313" key="10">
    <source>
        <dbReference type="Proteomes" id="UP000002247"/>
    </source>
</evidence>
<keyword evidence="10" id="KW-1185">Reference proteome</keyword>
<dbReference type="KEGG" id="srt:Srot_0124"/>
<dbReference type="GO" id="GO:0004089">
    <property type="term" value="F:carbonate dehydratase activity"/>
    <property type="evidence" value="ECO:0007669"/>
    <property type="project" value="UniProtKB-UniRule"/>
</dbReference>
<evidence type="ECO:0000256" key="7">
    <source>
        <dbReference type="PIRSR" id="PIRSR601765-1"/>
    </source>
</evidence>
<accession>D6ZA72</accession>
<dbReference type="Gene3D" id="3.40.1050.10">
    <property type="entry name" value="Carbonic anhydrase"/>
    <property type="match status" value="1"/>
</dbReference>
<feature type="binding site" evidence="7">
    <location>
        <position position="39"/>
    </location>
    <ligand>
        <name>Zn(2+)</name>
        <dbReference type="ChEBI" id="CHEBI:29105"/>
    </ligand>
</feature>
<keyword evidence="7" id="KW-0479">Metal-binding</keyword>
<dbReference type="GO" id="GO:0008270">
    <property type="term" value="F:zinc ion binding"/>
    <property type="evidence" value="ECO:0007669"/>
    <property type="project" value="UniProtKB-UniRule"/>
</dbReference>
<evidence type="ECO:0000256" key="2">
    <source>
        <dbReference type="ARBA" id="ARBA00012925"/>
    </source>
</evidence>
<dbReference type="InterPro" id="IPR036874">
    <property type="entry name" value="Carbonic_anhydrase_sf"/>
</dbReference>
<comment type="function">
    <text evidence="5">Catalyzes the reversible hydration of carbon dioxide to form bicarbonate.</text>
</comment>
<dbReference type="InterPro" id="IPR015892">
    <property type="entry name" value="Carbonic_anhydrase_CS"/>
</dbReference>
<dbReference type="Proteomes" id="UP000002247">
    <property type="component" value="Chromosome"/>
</dbReference>
<dbReference type="InterPro" id="IPR001765">
    <property type="entry name" value="Carbonic_anhydrase"/>
</dbReference>
<dbReference type="SMART" id="SM00947">
    <property type="entry name" value="Pro_CA"/>
    <property type="match status" value="1"/>
</dbReference>
<feature type="binding site" evidence="7">
    <location>
        <position position="41"/>
    </location>
    <ligand>
        <name>Zn(2+)</name>
        <dbReference type="ChEBI" id="CHEBI:29105"/>
    </ligand>
</feature>
<dbReference type="EC" id="4.2.1.1" evidence="2 8"/>
<dbReference type="HOGENOM" id="CLU_986577_0_0_11"/>
<dbReference type="SUPFAM" id="SSF53056">
    <property type="entry name" value="beta-carbonic anhydrase, cab"/>
    <property type="match status" value="1"/>
</dbReference>
<keyword evidence="4 8" id="KW-0456">Lyase</keyword>
<dbReference type="GO" id="GO:0015976">
    <property type="term" value="P:carbon utilization"/>
    <property type="evidence" value="ECO:0007669"/>
    <property type="project" value="InterPro"/>
</dbReference>